<dbReference type="AlphaFoldDB" id="A0A7W5BUP8"/>
<dbReference type="Proteomes" id="UP000525987">
    <property type="component" value="Unassembled WGS sequence"/>
</dbReference>
<dbReference type="RefSeq" id="WP_183385795.1">
    <property type="nucleotide sequence ID" value="NZ_JACHXM010000001.1"/>
</dbReference>
<gene>
    <name evidence="2" type="ORF">FHR96_000226</name>
</gene>
<keyword evidence="1" id="KW-1133">Transmembrane helix</keyword>
<evidence type="ECO:0000313" key="3">
    <source>
        <dbReference type="Proteomes" id="UP000525987"/>
    </source>
</evidence>
<feature type="transmembrane region" description="Helical" evidence="1">
    <location>
        <begin position="141"/>
        <end position="161"/>
    </location>
</feature>
<evidence type="ECO:0000313" key="2">
    <source>
        <dbReference type="EMBL" id="MBB3139380.1"/>
    </source>
</evidence>
<comment type="caution">
    <text evidence="2">The sequence shown here is derived from an EMBL/GenBank/DDBJ whole genome shotgun (WGS) entry which is preliminary data.</text>
</comment>
<protein>
    <recommendedName>
        <fullName evidence="4">DUF2938 domain-containing protein</fullName>
    </recommendedName>
</protein>
<dbReference type="EMBL" id="JACHXM010000001">
    <property type="protein sequence ID" value="MBB3139380.1"/>
    <property type="molecule type" value="Genomic_DNA"/>
</dbReference>
<sequence>MTQLMIEAALIGGGATIFMDIVALLRHRLFGIPSLDYAMVGRWLGHLPGGTLIHRPIGKSARIRGEAALGWAAHYMIGIAFAAAFLALAGADWLDRTTLAPPLVFGMLTVLFPFAVLQPCLGAGMAARKMPQPNVARRRSLLAHASFGLGLWVAGLGYTHMLQA</sequence>
<accession>A0A7W5BUP8</accession>
<proteinExistence type="predicted"/>
<feature type="transmembrane region" description="Helical" evidence="1">
    <location>
        <begin position="6"/>
        <end position="25"/>
    </location>
</feature>
<feature type="transmembrane region" description="Helical" evidence="1">
    <location>
        <begin position="68"/>
        <end position="91"/>
    </location>
</feature>
<organism evidence="2 3">
    <name type="scientific">Halomonas organivorans</name>
    <dbReference type="NCBI Taxonomy" id="257772"/>
    <lineage>
        <taxon>Bacteria</taxon>
        <taxon>Pseudomonadati</taxon>
        <taxon>Pseudomonadota</taxon>
        <taxon>Gammaproteobacteria</taxon>
        <taxon>Oceanospirillales</taxon>
        <taxon>Halomonadaceae</taxon>
        <taxon>Halomonas</taxon>
    </lineage>
</organism>
<evidence type="ECO:0008006" key="4">
    <source>
        <dbReference type="Google" id="ProtNLM"/>
    </source>
</evidence>
<keyword evidence="1" id="KW-0472">Membrane</keyword>
<keyword evidence="3" id="KW-1185">Reference proteome</keyword>
<keyword evidence="1" id="KW-0812">Transmembrane</keyword>
<name>A0A7W5BUP8_9GAMM</name>
<reference evidence="2 3" key="1">
    <citation type="submission" date="2020-08" db="EMBL/GenBank/DDBJ databases">
        <title>Genomic Encyclopedia of Type Strains, Phase III (KMG-III): the genomes of soil and plant-associated and newly described type strains.</title>
        <authorList>
            <person name="Whitman W."/>
        </authorList>
    </citation>
    <scope>NUCLEOTIDE SEQUENCE [LARGE SCALE GENOMIC DNA]</scope>
    <source>
        <strain evidence="2 3">CECT 5995</strain>
    </source>
</reference>
<dbReference type="InterPro" id="IPR021329">
    <property type="entry name" value="DUF2938"/>
</dbReference>
<evidence type="ECO:0000256" key="1">
    <source>
        <dbReference type="SAM" id="Phobius"/>
    </source>
</evidence>
<feature type="transmembrane region" description="Helical" evidence="1">
    <location>
        <begin position="103"/>
        <end position="121"/>
    </location>
</feature>
<dbReference type="Pfam" id="PF11158">
    <property type="entry name" value="DUF2938"/>
    <property type="match status" value="1"/>
</dbReference>